<evidence type="ECO:0000256" key="9">
    <source>
        <dbReference type="SAM" id="Phobius"/>
    </source>
</evidence>
<comment type="similarity">
    <text evidence="1 4 7">Belongs to the aldehyde dehydrogenase family.</text>
</comment>
<dbReference type="FunFam" id="3.40.309.10:FF:000003">
    <property type="entry name" value="Aldehyde dehydrogenase"/>
    <property type="match status" value="1"/>
</dbReference>
<evidence type="ECO:0000256" key="2">
    <source>
        <dbReference type="ARBA" id="ARBA00023002"/>
    </source>
</evidence>
<feature type="transmembrane region" description="Helical" evidence="9">
    <location>
        <begin position="476"/>
        <end position="493"/>
    </location>
</feature>
<dbReference type="EMBL" id="HBUF01598108">
    <property type="protein sequence ID" value="CAG6775344.1"/>
    <property type="molecule type" value="Transcribed_RNA"/>
</dbReference>
<dbReference type="InterPro" id="IPR016163">
    <property type="entry name" value="Ald_DH_C"/>
</dbReference>
<dbReference type="EMBL" id="HBUF01252957">
    <property type="protein sequence ID" value="CAG6680649.1"/>
    <property type="molecule type" value="Transcribed_RNA"/>
</dbReference>
<dbReference type="GO" id="GO:0004029">
    <property type="term" value="F:aldehyde dehydrogenase (NAD+) activity"/>
    <property type="evidence" value="ECO:0007669"/>
    <property type="project" value="TreeGrafter"/>
</dbReference>
<keyword evidence="2 4" id="KW-0560">Oxidoreductase</keyword>
<evidence type="ECO:0000256" key="3">
    <source>
        <dbReference type="ARBA" id="ARBA00023027"/>
    </source>
</evidence>
<evidence type="ECO:0000256" key="5">
    <source>
        <dbReference type="PIRSR" id="PIRSR036492-1"/>
    </source>
</evidence>
<keyword evidence="3" id="KW-0520">NAD</keyword>
<dbReference type="GO" id="GO:0006081">
    <property type="term" value="P:aldehyde metabolic process"/>
    <property type="evidence" value="ECO:0007669"/>
    <property type="project" value="InterPro"/>
</dbReference>
<evidence type="ECO:0000313" key="11">
    <source>
        <dbReference type="EMBL" id="CAG6609650.1"/>
    </source>
</evidence>
<evidence type="ECO:0000256" key="1">
    <source>
        <dbReference type="ARBA" id="ARBA00009986"/>
    </source>
</evidence>
<evidence type="ECO:0000259" key="10">
    <source>
        <dbReference type="Pfam" id="PF00171"/>
    </source>
</evidence>
<accession>A0A8D8LF54</accession>
<dbReference type="FunFam" id="3.40.605.10:FF:000004">
    <property type="entry name" value="Aldehyde dehydrogenase"/>
    <property type="match status" value="1"/>
</dbReference>
<keyword evidence="9" id="KW-1133">Transmembrane helix</keyword>
<dbReference type="InterPro" id="IPR015590">
    <property type="entry name" value="Aldehyde_DH_dom"/>
</dbReference>
<keyword evidence="9" id="KW-0812">Transmembrane</keyword>
<feature type="coiled-coil region" evidence="8">
    <location>
        <begin position="30"/>
        <end position="61"/>
    </location>
</feature>
<dbReference type="InterPro" id="IPR029510">
    <property type="entry name" value="Ald_DH_CS_GLU"/>
</dbReference>
<dbReference type="Gene3D" id="3.40.309.10">
    <property type="entry name" value="Aldehyde Dehydrogenase, Chain A, domain 2"/>
    <property type="match status" value="1"/>
</dbReference>
<dbReference type="AlphaFoldDB" id="A0A8D8LF54"/>
<dbReference type="Pfam" id="PF00171">
    <property type="entry name" value="Aldedh"/>
    <property type="match status" value="1"/>
</dbReference>
<dbReference type="Gene3D" id="3.40.605.10">
    <property type="entry name" value="Aldehyde Dehydrogenase, Chain A, domain 1"/>
    <property type="match status" value="1"/>
</dbReference>
<evidence type="ECO:0000256" key="7">
    <source>
        <dbReference type="RuleBase" id="RU003345"/>
    </source>
</evidence>
<dbReference type="PANTHER" id="PTHR43570">
    <property type="entry name" value="ALDEHYDE DEHYDROGENASE"/>
    <property type="match status" value="1"/>
</dbReference>
<dbReference type="CDD" id="cd07132">
    <property type="entry name" value="ALDH_F3AB"/>
    <property type="match status" value="1"/>
</dbReference>
<dbReference type="PROSITE" id="PS00687">
    <property type="entry name" value="ALDEHYDE_DEHYDR_GLU"/>
    <property type="match status" value="1"/>
</dbReference>
<dbReference type="EMBL" id="HBUF01015624">
    <property type="protein sequence ID" value="CAG6609651.1"/>
    <property type="molecule type" value="Transcribed_RNA"/>
</dbReference>
<dbReference type="GO" id="GO:0005737">
    <property type="term" value="C:cytoplasm"/>
    <property type="evidence" value="ECO:0007669"/>
    <property type="project" value="TreeGrafter"/>
</dbReference>
<keyword evidence="9" id="KW-0472">Membrane</keyword>
<dbReference type="PIRSF" id="PIRSF036492">
    <property type="entry name" value="ALDH"/>
    <property type="match status" value="1"/>
</dbReference>
<organism evidence="11">
    <name type="scientific">Cacopsylla melanoneura</name>
    <dbReference type="NCBI Taxonomy" id="428564"/>
    <lineage>
        <taxon>Eukaryota</taxon>
        <taxon>Metazoa</taxon>
        <taxon>Ecdysozoa</taxon>
        <taxon>Arthropoda</taxon>
        <taxon>Hexapoda</taxon>
        <taxon>Insecta</taxon>
        <taxon>Pterygota</taxon>
        <taxon>Neoptera</taxon>
        <taxon>Paraneoptera</taxon>
        <taxon>Hemiptera</taxon>
        <taxon>Sternorrhyncha</taxon>
        <taxon>Psylloidea</taxon>
        <taxon>Psyllidae</taxon>
        <taxon>Psyllinae</taxon>
        <taxon>Cacopsylla</taxon>
    </lineage>
</organism>
<feature type="domain" description="Aldehyde dehydrogenase" evidence="10">
    <location>
        <begin position="10"/>
        <end position="432"/>
    </location>
</feature>
<protein>
    <recommendedName>
        <fullName evidence="4">Aldehyde dehydrogenase</fullName>
    </recommendedName>
</protein>
<dbReference type="EMBL" id="HBUF01015623">
    <property type="protein sequence ID" value="CAG6609650.1"/>
    <property type="molecule type" value="Transcribed_RNA"/>
</dbReference>
<dbReference type="InterPro" id="IPR016161">
    <property type="entry name" value="Ald_DH/histidinol_DH"/>
</dbReference>
<dbReference type="PANTHER" id="PTHR43570:SF16">
    <property type="entry name" value="ALDEHYDE DEHYDROGENASE TYPE III, ISOFORM Q"/>
    <property type="match status" value="1"/>
</dbReference>
<feature type="active site" evidence="5">
    <location>
        <position position="247"/>
    </location>
</feature>
<evidence type="ECO:0000256" key="4">
    <source>
        <dbReference type="PIRNR" id="PIRNR036492"/>
    </source>
</evidence>
<keyword evidence="8" id="KW-0175">Coiled coil</keyword>
<name>A0A8D8LF54_9HEMI</name>
<dbReference type="InterPro" id="IPR012394">
    <property type="entry name" value="Aldehyde_DH_NAD(P)"/>
</dbReference>
<dbReference type="SUPFAM" id="SSF53720">
    <property type="entry name" value="ALDH-like"/>
    <property type="match status" value="1"/>
</dbReference>
<reference evidence="11" key="1">
    <citation type="submission" date="2021-05" db="EMBL/GenBank/DDBJ databases">
        <authorList>
            <person name="Alioto T."/>
            <person name="Alioto T."/>
            <person name="Gomez Garrido J."/>
        </authorList>
    </citation>
    <scope>NUCLEOTIDE SEQUENCE</scope>
</reference>
<proteinExistence type="inferred from homology"/>
<evidence type="ECO:0000256" key="6">
    <source>
        <dbReference type="PROSITE-ProRule" id="PRU10007"/>
    </source>
</evidence>
<feature type="active site" evidence="5 6">
    <location>
        <position position="213"/>
    </location>
</feature>
<evidence type="ECO:0000256" key="8">
    <source>
        <dbReference type="SAM" id="Coils"/>
    </source>
</evidence>
<sequence length="526" mass="58787">MVAAGRDGDLVQRARATFESGKSKPYEFRLRQLKQLVKMYEENQQDLANALAADLRKHKQEAVLFEIEFLANDARHAINHLKEWMTPQKPGKDIANMLDGVYIYPDPYGVCLVIGAWNYPLQLSLLPAAGAIAAGNVVIVKPSELAPATAKLIAQLTAKYLDNDTFHVVLGGVEETTELLKQRFDYIFYTGSTTVGKIVRAASNEYLTPVTLELGGKSPLYIDSSVNLEMAVRRFMWGKCINAGQTCIAPDYILCTKEVESQIIKHAKTVLNSWYSENVQSSKHLCRIVSDRHFQRLKALTHSSGTIAVGGDFDASDRFISPTILIDVKPNDPIMGEEIFGPILPIVNVESAYEAIQFINARQETPLCLYLFTQKSSVQKEFIDKVRCGGVCVNDTMMHVAVDTLPFGGVGLSGMGNCHGKYSFDTFTHKKSCLIKNYNPLIEALSASRYPPYSENKMKFILALMRKRPSLPGVRYLPHLALFGLGVLSAYLIQYLSQNRKKIKFAILIFILQTVNRIKNLLYNDL</sequence>
<dbReference type="InterPro" id="IPR016162">
    <property type="entry name" value="Ald_DH_N"/>
</dbReference>